<feature type="non-terminal residue" evidence="1">
    <location>
        <position position="61"/>
    </location>
</feature>
<dbReference type="EMBL" id="JAMKFB020000023">
    <property type="protein sequence ID" value="KAL0157492.1"/>
    <property type="molecule type" value="Genomic_DNA"/>
</dbReference>
<evidence type="ECO:0000313" key="2">
    <source>
        <dbReference type="Proteomes" id="UP001529510"/>
    </source>
</evidence>
<comment type="caution">
    <text evidence="1">The sequence shown here is derived from an EMBL/GenBank/DDBJ whole genome shotgun (WGS) entry which is preliminary data.</text>
</comment>
<name>A0ABD0N7B1_CIRMR</name>
<keyword evidence="2" id="KW-1185">Reference proteome</keyword>
<evidence type="ECO:0000313" key="1">
    <source>
        <dbReference type="EMBL" id="KAL0157492.1"/>
    </source>
</evidence>
<dbReference type="Proteomes" id="UP001529510">
    <property type="component" value="Unassembled WGS sequence"/>
</dbReference>
<proteinExistence type="predicted"/>
<feature type="non-terminal residue" evidence="1">
    <location>
        <position position="1"/>
    </location>
</feature>
<reference evidence="1 2" key="1">
    <citation type="submission" date="2024-05" db="EMBL/GenBank/DDBJ databases">
        <title>Genome sequencing and assembly of Indian major carp, Cirrhinus mrigala (Hamilton, 1822).</title>
        <authorList>
            <person name="Mohindra V."/>
            <person name="Chowdhury L.M."/>
            <person name="Lal K."/>
            <person name="Jena J.K."/>
        </authorList>
    </citation>
    <scope>NUCLEOTIDE SEQUENCE [LARGE SCALE GENOMIC DNA]</scope>
    <source>
        <strain evidence="1">CM1030</strain>
        <tissue evidence="1">Blood</tissue>
    </source>
</reference>
<gene>
    <name evidence="1" type="ORF">M9458_045568</name>
</gene>
<organism evidence="1 2">
    <name type="scientific">Cirrhinus mrigala</name>
    <name type="common">Mrigala</name>
    <dbReference type="NCBI Taxonomy" id="683832"/>
    <lineage>
        <taxon>Eukaryota</taxon>
        <taxon>Metazoa</taxon>
        <taxon>Chordata</taxon>
        <taxon>Craniata</taxon>
        <taxon>Vertebrata</taxon>
        <taxon>Euteleostomi</taxon>
        <taxon>Actinopterygii</taxon>
        <taxon>Neopterygii</taxon>
        <taxon>Teleostei</taxon>
        <taxon>Ostariophysi</taxon>
        <taxon>Cypriniformes</taxon>
        <taxon>Cyprinidae</taxon>
        <taxon>Labeoninae</taxon>
        <taxon>Labeonini</taxon>
        <taxon>Cirrhinus</taxon>
    </lineage>
</organism>
<protein>
    <submittedName>
        <fullName evidence="1">Uncharacterized protein</fullName>
    </submittedName>
</protein>
<dbReference type="AlphaFoldDB" id="A0ABD0N7B1"/>
<sequence length="61" mass="6364">LDVGPVGPAGHALCRLRLPVGSSTRAAIVKSAKRVKRGERGLTFDAFKVSGGCASRRSTNQ</sequence>
<accession>A0ABD0N7B1</accession>